<dbReference type="InterPro" id="IPR013087">
    <property type="entry name" value="Znf_C2H2_type"/>
</dbReference>
<keyword evidence="5" id="KW-1185">Reference proteome</keyword>
<dbReference type="Gene3D" id="3.30.160.60">
    <property type="entry name" value="Classic Zinc Finger"/>
    <property type="match status" value="1"/>
</dbReference>
<dbReference type="PROSITE" id="PS00028">
    <property type="entry name" value="ZINC_FINGER_C2H2_1"/>
    <property type="match status" value="1"/>
</dbReference>
<feature type="compositionally biased region" description="Basic and acidic residues" evidence="2">
    <location>
        <begin position="486"/>
        <end position="495"/>
    </location>
</feature>
<feature type="compositionally biased region" description="Polar residues" evidence="2">
    <location>
        <begin position="440"/>
        <end position="451"/>
    </location>
</feature>
<dbReference type="PROSITE" id="PS50157">
    <property type="entry name" value="ZINC_FINGER_C2H2_2"/>
    <property type="match status" value="1"/>
</dbReference>
<feature type="region of interest" description="Disordered" evidence="2">
    <location>
        <begin position="1"/>
        <end position="28"/>
    </location>
</feature>
<evidence type="ECO:0000313" key="5">
    <source>
        <dbReference type="Proteomes" id="UP000677803"/>
    </source>
</evidence>
<dbReference type="GO" id="GO:0008270">
    <property type="term" value="F:zinc ion binding"/>
    <property type="evidence" value="ECO:0007669"/>
    <property type="project" value="UniProtKB-KW"/>
</dbReference>
<gene>
    <name evidence="4" type="ORF">MMEN_LOCUS20906</name>
</gene>
<proteinExistence type="predicted"/>
<dbReference type="EMBL" id="CAJRST010039999">
    <property type="protein sequence ID" value="CAG6017892.1"/>
    <property type="molecule type" value="Genomic_DNA"/>
</dbReference>
<sequence length="925" mass="101904">MESVDTCAAPSTGDSKRCVSKKTRSVHKRLHLRKTAVQPPAMQNEDKNGPKKIAEEWEQTVVWPLSKKPRQEAQQSRPVTDGGGNTLRFTCSQCKDNSEYAQRDLAKHYEEKHRGTPPVFSCHMCTFSTHEFSYLQVHLLSHEDTFPSCSLCNDNVQRTWPEFSAHLTMHHCSNGKYSCEICCKFSTGEVAVFLEHVFGHNLVLDDGDDPSLLKKDKNQPLRCQYCGFEAAHKWVITKHIKAAHLCPNGSQRKKTREVQSIAIKSNDPIPRMNSRLTRSAVREMCWLTQDCLSLPGREFLDKYCHLSNPQTTLEETQQFLMKSVAGETNDQTWTKALKSVLSNVPQDMSLHPKSDNGIMSNPSDLAVLTVKNQITVAQNGATYAKRLRTVTPTDRGSVCPESAAGDPPCAADQIVRDSNSKDPSPCLQAENKINNGGELSAQSESSQCTGRQENRENHKVATDEGTEGRDGTADCGGNHLPSDLKSANKGEEKMPARRVLPRSRRRSRRRKRKARIKKPSKAKGDFLKIVLKKNPVMGKQWVSQSPLSPSKDGPPNPSVAGDQTEQTPQNPARATSPENGTNGSVTDPPEAITSSLQLEPVKESALSCSGVPTEPGRAAENQTGDRHGALEEMRDDAERPPLVLQTEADRRRLTVETSRTNPEDAASGEESPRLQRGHSGAGCPTTDGQKSPSANNEVPPPDGKSPPVLKAAATPEGKRNRGDSGLEPSSKQSIRTVEDACSHPDPPSSVRSPVGKAIQEAPAAASLSRPQPAPKHQERTLKLVAINPSQLVKRPAGDQPVVVLNHPDADIPQVARIMEVVKRHREVRRVVLSRRTLDALAALNGEAGEASGGRHPVQERFTLKLKLRRLSRKKYEIVGAVSADGDFESKIPCWYCGRAFMSQETMMAHQQRHLMEWKRPSCENS</sequence>
<evidence type="ECO:0000256" key="1">
    <source>
        <dbReference type="PROSITE-ProRule" id="PRU00042"/>
    </source>
</evidence>
<feature type="domain" description="C2H2-type" evidence="3">
    <location>
        <begin position="891"/>
        <end position="918"/>
    </location>
</feature>
<feature type="compositionally biased region" description="Polar residues" evidence="2">
    <location>
        <begin position="686"/>
        <end position="696"/>
    </location>
</feature>
<feature type="region of interest" description="Disordered" evidence="2">
    <location>
        <begin position="416"/>
        <end position="777"/>
    </location>
</feature>
<dbReference type="OrthoDB" id="6778897at2759"/>
<organism evidence="4 5">
    <name type="scientific">Menidia menidia</name>
    <name type="common">Atlantic silverside</name>
    <dbReference type="NCBI Taxonomy" id="238744"/>
    <lineage>
        <taxon>Eukaryota</taxon>
        <taxon>Metazoa</taxon>
        <taxon>Chordata</taxon>
        <taxon>Craniata</taxon>
        <taxon>Vertebrata</taxon>
        <taxon>Euteleostomi</taxon>
        <taxon>Actinopterygii</taxon>
        <taxon>Neopterygii</taxon>
        <taxon>Teleostei</taxon>
        <taxon>Neoteleostei</taxon>
        <taxon>Acanthomorphata</taxon>
        <taxon>Ovalentaria</taxon>
        <taxon>Atherinomorphae</taxon>
        <taxon>Atheriniformes</taxon>
        <taxon>Atherinopsidae</taxon>
        <taxon>Menidiinae</taxon>
        <taxon>Menidia</taxon>
    </lineage>
</organism>
<protein>
    <submittedName>
        <fullName evidence="4">(Atlantic silverside) hypothetical protein</fullName>
    </submittedName>
</protein>
<feature type="compositionally biased region" description="Basic residues" evidence="2">
    <location>
        <begin position="18"/>
        <end position="28"/>
    </location>
</feature>
<dbReference type="AlphaFoldDB" id="A0A8S4BWD0"/>
<dbReference type="Proteomes" id="UP000677803">
    <property type="component" value="Unassembled WGS sequence"/>
</dbReference>
<evidence type="ECO:0000259" key="3">
    <source>
        <dbReference type="PROSITE" id="PS50157"/>
    </source>
</evidence>
<keyword evidence="1" id="KW-0863">Zinc-finger</keyword>
<name>A0A8S4BWD0_9TELE</name>
<feature type="compositionally biased region" description="Basic and acidic residues" evidence="2">
    <location>
        <begin position="623"/>
        <end position="639"/>
    </location>
</feature>
<evidence type="ECO:0000256" key="2">
    <source>
        <dbReference type="SAM" id="MobiDB-lite"/>
    </source>
</evidence>
<feature type="compositionally biased region" description="Polar residues" evidence="2">
    <location>
        <begin position="561"/>
        <end position="585"/>
    </location>
</feature>
<feature type="compositionally biased region" description="Basic and acidic residues" evidence="2">
    <location>
        <begin position="452"/>
        <end position="472"/>
    </location>
</feature>
<feature type="compositionally biased region" description="Basic residues" evidence="2">
    <location>
        <begin position="499"/>
        <end position="521"/>
    </location>
</feature>
<keyword evidence="1" id="KW-0862">Zinc</keyword>
<feature type="region of interest" description="Disordered" evidence="2">
    <location>
        <begin position="392"/>
        <end position="411"/>
    </location>
</feature>
<keyword evidence="1" id="KW-0479">Metal-binding</keyword>
<reference evidence="4" key="1">
    <citation type="submission" date="2021-05" db="EMBL/GenBank/DDBJ databases">
        <authorList>
            <person name="Tigano A."/>
        </authorList>
    </citation>
    <scope>NUCLEOTIDE SEQUENCE</scope>
</reference>
<comment type="caution">
    <text evidence="4">The sequence shown here is derived from an EMBL/GenBank/DDBJ whole genome shotgun (WGS) entry which is preliminary data.</text>
</comment>
<accession>A0A8S4BWD0</accession>
<evidence type="ECO:0000313" key="4">
    <source>
        <dbReference type="EMBL" id="CAG6017892.1"/>
    </source>
</evidence>
<dbReference type="SMART" id="SM00355">
    <property type="entry name" value="ZnF_C2H2"/>
    <property type="match status" value="6"/>
</dbReference>